<organism evidence="3 4">
    <name type="scientific">Maribacter confluentis</name>
    <dbReference type="NCBI Taxonomy" id="1656093"/>
    <lineage>
        <taxon>Bacteria</taxon>
        <taxon>Pseudomonadati</taxon>
        <taxon>Bacteroidota</taxon>
        <taxon>Flavobacteriia</taxon>
        <taxon>Flavobacteriales</taxon>
        <taxon>Flavobacteriaceae</taxon>
        <taxon>Maribacter</taxon>
    </lineage>
</organism>
<dbReference type="InterPro" id="IPR019494">
    <property type="entry name" value="FIST_C"/>
</dbReference>
<evidence type="ECO:0000313" key="3">
    <source>
        <dbReference type="EMBL" id="MDO1514502.1"/>
    </source>
</evidence>
<dbReference type="SMART" id="SM00897">
    <property type="entry name" value="FIST"/>
    <property type="match status" value="1"/>
</dbReference>
<protein>
    <submittedName>
        <fullName evidence="3">FIST N-terminal domain-containing protein</fullName>
    </submittedName>
</protein>
<dbReference type="PANTHER" id="PTHR40252">
    <property type="entry name" value="BLR0328 PROTEIN"/>
    <property type="match status" value="1"/>
</dbReference>
<evidence type="ECO:0000259" key="2">
    <source>
        <dbReference type="SMART" id="SM01204"/>
    </source>
</evidence>
<dbReference type="Pfam" id="PF08495">
    <property type="entry name" value="FIST"/>
    <property type="match status" value="1"/>
</dbReference>
<reference evidence="3" key="1">
    <citation type="journal article" date="2014" name="Int. J. Syst. Evol. Microbiol.">
        <title>Complete genome of a new Firmicutes species belonging to the dominant human colonic microbiota ('Ruminococcus bicirculans') reveals two chromosomes and a selective capacity to utilize plant glucans.</title>
        <authorList>
            <consortium name="NISC Comparative Sequencing Program"/>
            <person name="Wegmann U."/>
            <person name="Louis P."/>
            <person name="Goesmann A."/>
            <person name="Henrissat B."/>
            <person name="Duncan S.H."/>
            <person name="Flint H.J."/>
        </authorList>
    </citation>
    <scope>NUCLEOTIDE SEQUENCE</scope>
    <source>
        <strain evidence="3">CECT 8869</strain>
    </source>
</reference>
<dbReference type="RefSeq" id="WP_304437166.1">
    <property type="nucleotide sequence ID" value="NZ_JAUKUC010000001.1"/>
</dbReference>
<evidence type="ECO:0000313" key="4">
    <source>
        <dbReference type="Proteomes" id="UP001168579"/>
    </source>
</evidence>
<dbReference type="SMART" id="SM01204">
    <property type="entry name" value="FIST_C"/>
    <property type="match status" value="1"/>
</dbReference>
<name>A0ABT8RVY3_9FLAO</name>
<comment type="caution">
    <text evidence="3">The sequence shown here is derived from an EMBL/GenBank/DDBJ whole genome shotgun (WGS) entry which is preliminary data.</text>
</comment>
<reference evidence="3" key="2">
    <citation type="submission" date="2023-06" db="EMBL/GenBank/DDBJ databases">
        <authorList>
            <person name="Lucena T."/>
            <person name="Sun Q."/>
        </authorList>
    </citation>
    <scope>NUCLEOTIDE SEQUENCE</scope>
    <source>
        <strain evidence="3">CECT 8869</strain>
    </source>
</reference>
<evidence type="ECO:0000259" key="1">
    <source>
        <dbReference type="SMART" id="SM00897"/>
    </source>
</evidence>
<keyword evidence="4" id="KW-1185">Reference proteome</keyword>
<dbReference type="Proteomes" id="UP001168579">
    <property type="component" value="Unassembled WGS sequence"/>
</dbReference>
<dbReference type="Pfam" id="PF10442">
    <property type="entry name" value="FIST_C"/>
    <property type="match status" value="1"/>
</dbReference>
<feature type="domain" description="FIST" evidence="1">
    <location>
        <begin position="22"/>
        <end position="216"/>
    </location>
</feature>
<dbReference type="PANTHER" id="PTHR40252:SF2">
    <property type="entry name" value="BLR0328 PROTEIN"/>
    <property type="match status" value="1"/>
</dbReference>
<feature type="domain" description="FIST C-domain" evidence="2">
    <location>
        <begin position="217"/>
        <end position="356"/>
    </location>
</feature>
<accession>A0ABT8RVY3</accession>
<gene>
    <name evidence="3" type="ORF">Q2T41_17755</name>
</gene>
<dbReference type="InterPro" id="IPR013702">
    <property type="entry name" value="FIST_domain_N"/>
</dbReference>
<dbReference type="EMBL" id="JAUKUC010000001">
    <property type="protein sequence ID" value="MDO1514502.1"/>
    <property type="molecule type" value="Genomic_DNA"/>
</dbReference>
<sequence length="377" mass="41992">MRIFQQLITSQAQIEALSLTFVPDVIFLFASLQFEDIDKALTSIQQKYTQAIIIGGTTAGEIIDQQVIDDSIVLSAVKFNGTKVKLFSKDLPTDVSQYFEVGNKFVQDIDQEGLKHIFLISDVQTLHASNLLKGINHKLKSHISVTGGLAGRESYIGSNYIIDQGSLKRNRVIALAMYGDRLQVNYNAQGGWDSYGVECLVTKSEKNQILEIDGLPALEFYKSVVEPNILSDVKQFGFKHPIKVRNEDHSHPVIRVLLDIDESNKSLIMAEEIPAGSYVRIMKANVDRLILGAENAAKIIAQQNKHEHELAILISCAGRRKVLGKLAKEEVEAVVQQFPSTTKSIGFYSYGEISPFFEKPKTSLHNLTMCVTTFSEL</sequence>
<proteinExistence type="predicted"/>